<protein>
    <submittedName>
        <fullName evidence="1">Uncharacterized protein</fullName>
    </submittedName>
</protein>
<evidence type="ECO:0000313" key="2">
    <source>
        <dbReference type="Proteomes" id="UP000593573"/>
    </source>
</evidence>
<sequence>MVTRVSDIFQIEARAIVKA</sequence>
<evidence type="ECO:0000313" key="1">
    <source>
        <dbReference type="EMBL" id="MBA0644514.1"/>
    </source>
</evidence>
<accession>A0A7J8U2J9</accession>
<dbReference type="Proteomes" id="UP000593573">
    <property type="component" value="Unassembled WGS sequence"/>
</dbReference>
<name>A0A7J8U2J9_9ROSI</name>
<comment type="caution">
    <text evidence="1">The sequence shown here is derived from an EMBL/GenBank/DDBJ whole genome shotgun (WGS) entry which is preliminary data.</text>
</comment>
<keyword evidence="2" id="KW-1185">Reference proteome</keyword>
<dbReference type="EMBL" id="JABFAB010000003">
    <property type="protein sequence ID" value="MBA0644514.1"/>
    <property type="molecule type" value="Genomic_DNA"/>
</dbReference>
<dbReference type="OrthoDB" id="991697at2759"/>
<organism evidence="1 2">
    <name type="scientific">Gossypium klotzschianum</name>
    <dbReference type="NCBI Taxonomy" id="34286"/>
    <lineage>
        <taxon>Eukaryota</taxon>
        <taxon>Viridiplantae</taxon>
        <taxon>Streptophyta</taxon>
        <taxon>Embryophyta</taxon>
        <taxon>Tracheophyta</taxon>
        <taxon>Spermatophyta</taxon>
        <taxon>Magnoliopsida</taxon>
        <taxon>eudicotyledons</taxon>
        <taxon>Gunneridae</taxon>
        <taxon>Pentapetalae</taxon>
        <taxon>rosids</taxon>
        <taxon>malvids</taxon>
        <taxon>Malvales</taxon>
        <taxon>Malvaceae</taxon>
        <taxon>Malvoideae</taxon>
        <taxon>Gossypium</taxon>
    </lineage>
</organism>
<proteinExistence type="predicted"/>
<gene>
    <name evidence="1" type="ORF">Goklo_028661</name>
</gene>
<reference evidence="1 2" key="1">
    <citation type="journal article" date="2019" name="Genome Biol. Evol.">
        <title>Insights into the evolution of the New World diploid cottons (Gossypium, subgenus Houzingenia) based on genome sequencing.</title>
        <authorList>
            <person name="Grover C.E."/>
            <person name="Arick M.A. 2nd"/>
            <person name="Thrash A."/>
            <person name="Conover J.L."/>
            <person name="Sanders W.S."/>
            <person name="Peterson D.G."/>
            <person name="Frelichowski J.E."/>
            <person name="Scheffler J.A."/>
            <person name="Scheffler B.E."/>
            <person name="Wendel J.F."/>
        </authorList>
    </citation>
    <scope>NUCLEOTIDE SEQUENCE [LARGE SCALE GENOMIC DNA]</scope>
    <source>
        <strain evidence="1">57</strain>
        <tissue evidence="1">Leaf</tissue>
    </source>
</reference>
<dbReference type="AlphaFoldDB" id="A0A7J8U2J9"/>